<gene>
    <name evidence="2" type="ordered locus">Cphamn1_2470</name>
</gene>
<dbReference type="OrthoDB" id="710726at2"/>
<organism evidence="2">
    <name type="scientific">Chlorobium phaeobacteroides (strain BS1)</name>
    <dbReference type="NCBI Taxonomy" id="331678"/>
    <lineage>
        <taxon>Bacteria</taxon>
        <taxon>Pseudomonadati</taxon>
        <taxon>Chlorobiota</taxon>
        <taxon>Chlorobiia</taxon>
        <taxon>Chlorobiales</taxon>
        <taxon>Chlorobiaceae</taxon>
        <taxon>Chlorobium/Pelodictyon group</taxon>
        <taxon>Chlorobium</taxon>
    </lineage>
</organism>
<sequence>MKKLALLLLVAIGLTIGGCATTSQPVTQRNSQLTQGNVQMNMIVGKTTKADVLENFGAPNITTRDGSGREVWTYQRAAQVSQSSSQSGYWTIILGGQSSNTTGFESSSQMITLIVKFDKNDVVTDFRSRTSNF</sequence>
<evidence type="ECO:0000313" key="2">
    <source>
        <dbReference type="EMBL" id="ACE05364.1"/>
    </source>
</evidence>
<dbReference type="KEGG" id="cpb:Cphamn1_2470"/>
<feature type="signal peptide" evidence="1">
    <location>
        <begin position="1"/>
        <end position="20"/>
    </location>
</feature>
<proteinExistence type="predicted"/>
<accession>B3EQ66</accession>
<feature type="chain" id="PRO_5002788005" description="Lipoprotein SmpA/OmlA domain-containing protein" evidence="1">
    <location>
        <begin position="21"/>
        <end position="133"/>
    </location>
</feature>
<dbReference type="eggNOG" id="COG2913">
    <property type="taxonomic scope" value="Bacteria"/>
</dbReference>
<reference evidence="2" key="1">
    <citation type="submission" date="2008-06" db="EMBL/GenBank/DDBJ databases">
        <title>Complete sequence of Chlorobium phaeobacteroides BS1.</title>
        <authorList>
            <consortium name="US DOE Joint Genome Institute"/>
            <person name="Lucas S."/>
            <person name="Copeland A."/>
            <person name="Lapidus A."/>
            <person name="Glavina del Rio T."/>
            <person name="Dalin E."/>
            <person name="Tice H."/>
            <person name="Bruce D."/>
            <person name="Goodwin L."/>
            <person name="Pitluck S."/>
            <person name="Schmutz J."/>
            <person name="Larimer F."/>
            <person name="Land M."/>
            <person name="Hauser L."/>
            <person name="Kyrpides N."/>
            <person name="Ovchinnikova G."/>
            <person name="Li T."/>
            <person name="Liu Z."/>
            <person name="Zhao F."/>
            <person name="Overmann J."/>
            <person name="Bryant D.A."/>
            <person name="Richardson P."/>
        </authorList>
    </citation>
    <scope>NUCLEOTIDE SEQUENCE [LARGE SCALE GENOMIC DNA]</scope>
    <source>
        <strain evidence="2">BS1</strain>
    </source>
</reference>
<dbReference type="AlphaFoldDB" id="B3EQ66"/>
<dbReference type="EMBL" id="CP001101">
    <property type="protein sequence ID" value="ACE05364.1"/>
    <property type="molecule type" value="Genomic_DNA"/>
</dbReference>
<dbReference type="STRING" id="331678.Cphamn1_2470"/>
<protein>
    <recommendedName>
        <fullName evidence="3">Lipoprotein SmpA/OmlA domain-containing protein</fullName>
    </recommendedName>
</protein>
<evidence type="ECO:0008006" key="3">
    <source>
        <dbReference type="Google" id="ProtNLM"/>
    </source>
</evidence>
<name>B3EQ66_CHLPB</name>
<dbReference type="HOGENOM" id="CLU_156446_0_0_10"/>
<keyword evidence="1" id="KW-0732">Signal</keyword>
<evidence type="ECO:0000256" key="1">
    <source>
        <dbReference type="SAM" id="SignalP"/>
    </source>
</evidence>
<dbReference type="PROSITE" id="PS51257">
    <property type="entry name" value="PROKAR_LIPOPROTEIN"/>
    <property type="match status" value="1"/>
</dbReference>